<dbReference type="EMBL" id="JABBGM010000017">
    <property type="protein sequence ID" value="NML96122.1"/>
    <property type="molecule type" value="Genomic_DNA"/>
</dbReference>
<gene>
    <name evidence="1" type="ORF">HHL27_20880</name>
</gene>
<proteinExistence type="predicted"/>
<protein>
    <submittedName>
        <fullName evidence="1">Uncharacterized protein</fullName>
    </submittedName>
</protein>
<dbReference type="RefSeq" id="WP_169495327.1">
    <property type="nucleotide sequence ID" value="NZ_JABBGM010000017.1"/>
</dbReference>
<name>A0A7Y0BT78_9SPHN</name>
<accession>A0A7Y0BT78</accession>
<keyword evidence="2" id="KW-1185">Reference proteome</keyword>
<comment type="caution">
    <text evidence="1">The sequence shown here is derived from an EMBL/GenBank/DDBJ whole genome shotgun (WGS) entry which is preliminary data.</text>
</comment>
<reference evidence="1 2" key="1">
    <citation type="submission" date="2020-04" db="EMBL/GenBank/DDBJ databases">
        <title>Novosphingobium sp. TW-4 isolated from soil.</title>
        <authorList>
            <person name="Dahal R.H."/>
            <person name="Chaudhary D.K."/>
        </authorList>
    </citation>
    <scope>NUCLEOTIDE SEQUENCE [LARGE SCALE GENOMIC DNA]</scope>
    <source>
        <strain evidence="1 2">TW-4</strain>
    </source>
</reference>
<evidence type="ECO:0000313" key="2">
    <source>
        <dbReference type="Proteomes" id="UP000583556"/>
    </source>
</evidence>
<dbReference type="AlphaFoldDB" id="A0A7Y0BT78"/>
<evidence type="ECO:0000313" key="1">
    <source>
        <dbReference type="EMBL" id="NML96122.1"/>
    </source>
</evidence>
<sequence length="158" mass="17163">MVDRVSASITRGGTLSSQDFAHLLKLIADEDLSPEWDGEAFDPADRAPGQSLTLHAHEVAWGRFDALKRWCIGKQVPFARWSGAFSGECGGGRVVFERGTEPEYYAADEVDEVFITRRMVERLGSIEAILAYFDAADVTIPPLVVAGDDTGVSGVDQS</sequence>
<dbReference type="Proteomes" id="UP000583556">
    <property type="component" value="Unassembled WGS sequence"/>
</dbReference>
<organism evidence="1 2">
    <name type="scientific">Novosphingobium olei</name>
    <dbReference type="NCBI Taxonomy" id="2728851"/>
    <lineage>
        <taxon>Bacteria</taxon>
        <taxon>Pseudomonadati</taxon>
        <taxon>Pseudomonadota</taxon>
        <taxon>Alphaproteobacteria</taxon>
        <taxon>Sphingomonadales</taxon>
        <taxon>Sphingomonadaceae</taxon>
        <taxon>Novosphingobium</taxon>
    </lineage>
</organism>